<sequence length="408" mass="43764">MPDVTIRALRGLALATLTALAAPAALTAQSLFSPAITVNGDVISYYELDQRAQFLRLLGAPANPEELAREQLIEDRLKFQAAAEIGASVGPEDLRAGMEEFAARADLQADQFIAQIGQAGVSEETFRDFVEVGLVWRDVVRARFLSQARPSQAEIDRALGTGGQGGLRVLLSEIIMPLTPNNQAAVRARAEEIAQIKSFDAFSAQAREVSATNTRDQGGRMDWVALNELPPALRSSILSLSPGDVTPPLQLPNAIALFQLRDLAEITGSAPTYSAIDYAMYFIPGGRTADALATGQRIVNETDTCDDLYGVAKGQSPDVLRRESLPPSQIPDDVAMELAKLDPGETSLALTRNNGTLLVLLRLCGRTAQANEDASREDVANALTAQRLEALAASFLDQLEANALIEVK</sequence>
<dbReference type="GO" id="GO:0003755">
    <property type="term" value="F:peptidyl-prolyl cis-trans isomerase activity"/>
    <property type="evidence" value="ECO:0007669"/>
    <property type="project" value="UniProtKB-KW"/>
</dbReference>
<dbReference type="InterPro" id="IPR046357">
    <property type="entry name" value="PPIase_dom_sf"/>
</dbReference>
<feature type="domain" description="PpiC" evidence="7">
    <location>
        <begin position="166"/>
        <end position="262"/>
    </location>
</feature>
<dbReference type="Pfam" id="PF00639">
    <property type="entry name" value="Rotamase"/>
    <property type="match status" value="1"/>
</dbReference>
<proteinExistence type="predicted"/>
<dbReference type="InterPro" id="IPR027304">
    <property type="entry name" value="Trigger_fact/SurA_dom_sf"/>
</dbReference>
<evidence type="ECO:0000256" key="1">
    <source>
        <dbReference type="ARBA" id="ARBA00018370"/>
    </source>
</evidence>
<evidence type="ECO:0000256" key="6">
    <source>
        <dbReference type="SAM" id="SignalP"/>
    </source>
</evidence>
<dbReference type="RefSeq" id="WP_088648431.1">
    <property type="nucleotide sequence ID" value="NZ_AQQR01000001.1"/>
</dbReference>
<dbReference type="Proteomes" id="UP000215377">
    <property type="component" value="Unassembled WGS sequence"/>
</dbReference>
<dbReference type="InterPro" id="IPR050280">
    <property type="entry name" value="OMP_Chaperone_SurA"/>
</dbReference>
<comment type="caution">
    <text evidence="8">The sequence shown here is derived from an EMBL/GenBank/DDBJ whole genome shotgun (WGS) entry which is preliminary data.</text>
</comment>
<dbReference type="InterPro" id="IPR000297">
    <property type="entry name" value="PPIase_PpiC"/>
</dbReference>
<dbReference type="PANTHER" id="PTHR47637">
    <property type="entry name" value="CHAPERONE SURA"/>
    <property type="match status" value="1"/>
</dbReference>
<evidence type="ECO:0000256" key="3">
    <source>
        <dbReference type="ARBA" id="ARBA00030642"/>
    </source>
</evidence>
<evidence type="ECO:0000256" key="5">
    <source>
        <dbReference type="PROSITE-ProRule" id="PRU00278"/>
    </source>
</evidence>
<feature type="signal peptide" evidence="6">
    <location>
        <begin position="1"/>
        <end position="21"/>
    </location>
</feature>
<evidence type="ECO:0000256" key="4">
    <source>
        <dbReference type="ARBA" id="ARBA00031484"/>
    </source>
</evidence>
<reference evidence="8 9" key="1">
    <citation type="submission" date="2013-04" db="EMBL/GenBank/DDBJ databases">
        <title>Oceanicola sp. 22II1-22F33 Genome Sequencing.</title>
        <authorList>
            <person name="Lai Q."/>
            <person name="Li G."/>
            <person name="Shao Z."/>
        </authorList>
    </citation>
    <scope>NUCLEOTIDE SEQUENCE [LARGE SCALE GENOMIC DNA]</scope>
    <source>
        <strain evidence="8 9">22II1-22F33</strain>
    </source>
</reference>
<dbReference type="PANTHER" id="PTHR47637:SF1">
    <property type="entry name" value="CHAPERONE SURA"/>
    <property type="match status" value="1"/>
</dbReference>
<evidence type="ECO:0000313" key="9">
    <source>
        <dbReference type="Proteomes" id="UP000215377"/>
    </source>
</evidence>
<accession>A0A225NS56</accession>
<dbReference type="AlphaFoldDB" id="A0A225NS56"/>
<dbReference type="SUPFAM" id="SSF109998">
    <property type="entry name" value="Triger factor/SurA peptide-binding domain-like"/>
    <property type="match status" value="1"/>
</dbReference>
<gene>
    <name evidence="8" type="ORF">ATO3_03705</name>
</gene>
<evidence type="ECO:0000313" key="8">
    <source>
        <dbReference type="EMBL" id="OWU77774.1"/>
    </source>
</evidence>
<keyword evidence="2 6" id="KW-0732">Signal</keyword>
<organism evidence="8 9">
    <name type="scientific">Marinibacterium profundimaris</name>
    <dbReference type="NCBI Taxonomy" id="1679460"/>
    <lineage>
        <taxon>Bacteria</taxon>
        <taxon>Pseudomonadati</taxon>
        <taxon>Pseudomonadota</taxon>
        <taxon>Alphaproteobacteria</taxon>
        <taxon>Rhodobacterales</taxon>
        <taxon>Paracoccaceae</taxon>
        <taxon>Marinibacterium</taxon>
    </lineage>
</organism>
<dbReference type="PROSITE" id="PS50198">
    <property type="entry name" value="PPIC_PPIASE_2"/>
    <property type="match status" value="1"/>
</dbReference>
<evidence type="ECO:0000259" key="7">
    <source>
        <dbReference type="PROSITE" id="PS50198"/>
    </source>
</evidence>
<dbReference type="Gene3D" id="3.10.50.40">
    <property type="match status" value="1"/>
</dbReference>
<dbReference type="EMBL" id="AQQR01000001">
    <property type="protein sequence ID" value="OWU77774.1"/>
    <property type="molecule type" value="Genomic_DNA"/>
</dbReference>
<protein>
    <recommendedName>
        <fullName evidence="1">Parvulin-like PPIase</fullName>
    </recommendedName>
    <alternativeName>
        <fullName evidence="3">Peptidyl-prolyl cis-trans isomerase plp</fullName>
    </alternativeName>
    <alternativeName>
        <fullName evidence="4">Rotamase plp</fullName>
    </alternativeName>
</protein>
<name>A0A225NS56_9RHOB</name>
<keyword evidence="9" id="KW-1185">Reference proteome</keyword>
<feature type="chain" id="PRO_5012759236" description="Parvulin-like PPIase" evidence="6">
    <location>
        <begin position="22"/>
        <end position="408"/>
    </location>
</feature>
<evidence type="ECO:0000256" key="2">
    <source>
        <dbReference type="ARBA" id="ARBA00022729"/>
    </source>
</evidence>
<keyword evidence="5 8" id="KW-0413">Isomerase</keyword>
<keyword evidence="5" id="KW-0697">Rotamase</keyword>
<dbReference type="OrthoDB" id="9791746at2"/>
<dbReference type="Gene3D" id="1.10.4030.10">
    <property type="entry name" value="Porin chaperone SurA, peptide-binding domain"/>
    <property type="match status" value="1"/>
</dbReference>
<dbReference type="SUPFAM" id="SSF54534">
    <property type="entry name" value="FKBP-like"/>
    <property type="match status" value="1"/>
</dbReference>